<proteinExistence type="predicted"/>
<comment type="caution">
    <text evidence="2">The sequence shown here is derived from an EMBL/GenBank/DDBJ whole genome shotgun (WGS) entry which is preliminary data.</text>
</comment>
<dbReference type="AlphaFoldDB" id="A0A167AU10"/>
<feature type="transmembrane region" description="Helical" evidence="1">
    <location>
        <begin position="22"/>
        <end position="41"/>
    </location>
</feature>
<name>A0A167AU10_COLIC</name>
<keyword evidence="1" id="KW-1133">Transmembrane helix</keyword>
<keyword evidence="3" id="KW-1185">Reference proteome</keyword>
<sequence>MASLNTTTAPPMNAEWVAESNTAQILTAICSMGGGWVIFLIQAHYGLGKHYRTIDPADYVKFHHVPLSR</sequence>
<dbReference type="Proteomes" id="UP000076584">
    <property type="component" value="Unassembled WGS sequence"/>
</dbReference>
<keyword evidence="1" id="KW-0812">Transmembrane</keyword>
<keyword evidence="1" id="KW-0472">Membrane</keyword>
<evidence type="ECO:0000313" key="2">
    <source>
        <dbReference type="EMBL" id="KZL80523.1"/>
    </source>
</evidence>
<protein>
    <submittedName>
        <fullName evidence="2">Integral membrane protein</fullName>
    </submittedName>
</protein>
<evidence type="ECO:0000313" key="3">
    <source>
        <dbReference type="Proteomes" id="UP000076584"/>
    </source>
</evidence>
<dbReference type="EMBL" id="LFIW01001893">
    <property type="protein sequence ID" value="KZL80523.1"/>
    <property type="molecule type" value="Genomic_DNA"/>
</dbReference>
<evidence type="ECO:0000256" key="1">
    <source>
        <dbReference type="SAM" id="Phobius"/>
    </source>
</evidence>
<accession>A0A167AU10</accession>
<reference evidence="2 3" key="1">
    <citation type="submission" date="2015-06" db="EMBL/GenBank/DDBJ databases">
        <title>Survival trade-offs in plant roots during colonization by closely related pathogenic and mutualistic fungi.</title>
        <authorList>
            <person name="Hacquard S."/>
            <person name="Kracher B."/>
            <person name="Hiruma K."/>
            <person name="Weinman A."/>
            <person name="Muench P."/>
            <person name="Garrido Oter R."/>
            <person name="Ver Loren van Themaat E."/>
            <person name="Dallerey J.-F."/>
            <person name="Damm U."/>
            <person name="Henrissat B."/>
            <person name="Lespinet O."/>
            <person name="Thon M."/>
            <person name="Kemen E."/>
            <person name="McHardy A.C."/>
            <person name="Schulze-Lefert P."/>
            <person name="O'Connell R.J."/>
        </authorList>
    </citation>
    <scope>NUCLEOTIDE SEQUENCE [LARGE SCALE GENOMIC DNA]</scope>
    <source>
        <strain evidence="2 3">MAFF 238704</strain>
    </source>
</reference>
<organism evidence="2 3">
    <name type="scientific">Colletotrichum incanum</name>
    <name type="common">Soybean anthracnose fungus</name>
    <dbReference type="NCBI Taxonomy" id="1573173"/>
    <lineage>
        <taxon>Eukaryota</taxon>
        <taxon>Fungi</taxon>
        <taxon>Dikarya</taxon>
        <taxon>Ascomycota</taxon>
        <taxon>Pezizomycotina</taxon>
        <taxon>Sordariomycetes</taxon>
        <taxon>Hypocreomycetidae</taxon>
        <taxon>Glomerellales</taxon>
        <taxon>Glomerellaceae</taxon>
        <taxon>Colletotrichum</taxon>
        <taxon>Colletotrichum spaethianum species complex</taxon>
    </lineage>
</organism>
<gene>
    <name evidence="2" type="ORF">CI238_11431</name>
</gene>